<sequence length="330" mass="37451">MYWMVAANGLHIFWDKKTTIYVHVDPIFKGRLCGLCGNFDGDAQNDFVQKTLGTVTSALDFGNSWTADNFCPEVNATKDPCFVNPHRKPWAQRRCNILYSHVFEPCHELVDPSIYFNMCENDGCACDTGGDCECICTILAAYSYDCALSNVFPSWRTPEICPLGCDLYNAEGKCEWHYKIKGDSCLKTCQNPKGECKPFSQFEGCYPVCTESTPFFDEDAMNCTATCPCYYDNIPYHIGDPMPSPDICQSWLLNIMSLFLSILMLHVQLLMRTLFSIQLVVCILFPFALELHPINYTISYNASSRVHLLPYPYNWRRGSDVKPAVLRTCS</sequence>
<dbReference type="Ensembl" id="ENSEBUT00000026408.1">
    <property type="protein sequence ID" value="ENSEBUP00000025832.1"/>
    <property type="gene ID" value="ENSEBUG00000015920.1"/>
</dbReference>
<name>A0A8C4R8Y0_EPTBU</name>
<dbReference type="AlphaFoldDB" id="A0A8C4R8Y0"/>
<evidence type="ECO:0000259" key="3">
    <source>
        <dbReference type="PROSITE" id="PS51233"/>
    </source>
</evidence>
<dbReference type="Proteomes" id="UP000694388">
    <property type="component" value="Unplaced"/>
</dbReference>
<dbReference type="OMA" id="CECICTI"/>
<dbReference type="Pfam" id="PF25962">
    <property type="entry name" value="TIL_OTOGL_Mucin"/>
    <property type="match status" value="1"/>
</dbReference>
<evidence type="ECO:0000313" key="4">
    <source>
        <dbReference type="Ensembl" id="ENSEBUP00000025832.1"/>
    </source>
</evidence>
<dbReference type="Pfam" id="PF08742">
    <property type="entry name" value="C8"/>
    <property type="match status" value="1"/>
</dbReference>
<feature type="domain" description="VWFD" evidence="3">
    <location>
        <begin position="1"/>
        <end position="72"/>
    </location>
</feature>
<evidence type="ECO:0000256" key="1">
    <source>
        <dbReference type="ARBA" id="ARBA00023157"/>
    </source>
</evidence>
<dbReference type="SMART" id="SM00832">
    <property type="entry name" value="C8"/>
    <property type="match status" value="1"/>
</dbReference>
<evidence type="ECO:0000256" key="2">
    <source>
        <dbReference type="ARBA" id="ARBA00023180"/>
    </source>
</evidence>
<protein>
    <recommendedName>
        <fullName evidence="3">VWFD domain-containing protein</fullName>
    </recommendedName>
</protein>
<dbReference type="InterPro" id="IPR050780">
    <property type="entry name" value="Mucin_vWF_Thrombospondin_sf"/>
</dbReference>
<keyword evidence="1" id="KW-1015">Disulfide bond</keyword>
<dbReference type="InterPro" id="IPR058753">
    <property type="entry name" value="TIL_OTOGL_Mucin"/>
</dbReference>
<dbReference type="GO" id="GO:0005615">
    <property type="term" value="C:extracellular space"/>
    <property type="evidence" value="ECO:0007669"/>
    <property type="project" value="TreeGrafter"/>
</dbReference>
<dbReference type="InterPro" id="IPR014853">
    <property type="entry name" value="VWF/SSPO/ZAN-like_Cys-rich_dom"/>
</dbReference>
<keyword evidence="5" id="KW-1185">Reference proteome</keyword>
<dbReference type="GO" id="GO:0031012">
    <property type="term" value="C:extracellular matrix"/>
    <property type="evidence" value="ECO:0007669"/>
    <property type="project" value="TreeGrafter"/>
</dbReference>
<dbReference type="PANTHER" id="PTHR11339:SF408">
    <property type="entry name" value="MUCIN-5B"/>
    <property type="match status" value="1"/>
</dbReference>
<reference evidence="4" key="1">
    <citation type="submission" date="2025-08" db="UniProtKB">
        <authorList>
            <consortium name="Ensembl"/>
        </authorList>
    </citation>
    <scope>IDENTIFICATION</scope>
</reference>
<organism evidence="4 5">
    <name type="scientific">Eptatretus burgeri</name>
    <name type="common">Inshore hagfish</name>
    <dbReference type="NCBI Taxonomy" id="7764"/>
    <lineage>
        <taxon>Eukaryota</taxon>
        <taxon>Metazoa</taxon>
        <taxon>Chordata</taxon>
        <taxon>Craniata</taxon>
        <taxon>Vertebrata</taxon>
        <taxon>Cyclostomata</taxon>
        <taxon>Myxini</taxon>
        <taxon>Myxiniformes</taxon>
        <taxon>Myxinidae</taxon>
        <taxon>Eptatretinae</taxon>
        <taxon>Eptatretus</taxon>
    </lineage>
</organism>
<dbReference type="GeneTree" id="ENSGT00940000156076"/>
<proteinExistence type="predicted"/>
<dbReference type="PANTHER" id="PTHR11339">
    <property type="entry name" value="EXTRACELLULAR MATRIX GLYCOPROTEIN RELATED"/>
    <property type="match status" value="1"/>
</dbReference>
<dbReference type="InterPro" id="IPR001846">
    <property type="entry name" value="VWF_type-D"/>
</dbReference>
<accession>A0A8C4R8Y0</accession>
<keyword evidence="2" id="KW-0325">Glycoprotein</keyword>
<reference evidence="4" key="2">
    <citation type="submission" date="2025-09" db="UniProtKB">
        <authorList>
            <consortium name="Ensembl"/>
        </authorList>
    </citation>
    <scope>IDENTIFICATION</scope>
</reference>
<evidence type="ECO:0000313" key="5">
    <source>
        <dbReference type="Proteomes" id="UP000694388"/>
    </source>
</evidence>
<dbReference type="PROSITE" id="PS51233">
    <property type="entry name" value="VWFD"/>
    <property type="match status" value="1"/>
</dbReference>
<dbReference type="Pfam" id="PF00094">
    <property type="entry name" value="VWD"/>
    <property type="match status" value="1"/>
</dbReference>